<dbReference type="EMBL" id="OX458932">
    <property type="protein sequence ID" value="CAI9086285.1"/>
    <property type="molecule type" value="Genomic_DNA"/>
</dbReference>
<protein>
    <recommendedName>
        <fullName evidence="3">50S ribosomal protein L35</fullName>
    </recommendedName>
</protein>
<evidence type="ECO:0008006" key="3">
    <source>
        <dbReference type="Google" id="ProtNLM"/>
    </source>
</evidence>
<keyword evidence="2" id="KW-1185">Reference proteome</keyword>
<gene>
    <name evidence="1" type="ORF">MFUM_1964</name>
</gene>
<sequence>MLSKLSKYHKEEGKKRHHLQLISKHTGKTAKARRIRKHKIGGKNDSFVCARGRWKSSGN</sequence>
<reference evidence="1" key="1">
    <citation type="submission" date="2023-03" db="EMBL/GenBank/DDBJ databases">
        <authorList>
            <person name="Cremers G."/>
            <person name="Picone N."/>
        </authorList>
    </citation>
    <scope>NUCLEOTIDE SEQUENCE</scope>
    <source>
        <strain evidence="1">Sample_alias</strain>
    </source>
</reference>
<organism evidence="1 2">
    <name type="scientific">Candidatus Methylacidiphilum fumarolicum</name>
    <dbReference type="NCBI Taxonomy" id="591154"/>
    <lineage>
        <taxon>Bacteria</taxon>
        <taxon>Pseudomonadati</taxon>
        <taxon>Verrucomicrobiota</taxon>
        <taxon>Methylacidiphilae</taxon>
        <taxon>Methylacidiphilales</taxon>
        <taxon>Methylacidiphilaceae</taxon>
        <taxon>Methylacidiphilum (ex Ratnadevi et al. 2023)</taxon>
    </lineage>
</organism>
<name>A0ABM9IF09_9BACT</name>
<dbReference type="Proteomes" id="UP001161497">
    <property type="component" value="Chromosome"/>
</dbReference>
<accession>A0ABM9IF09</accession>
<proteinExistence type="predicted"/>
<evidence type="ECO:0000313" key="2">
    <source>
        <dbReference type="Proteomes" id="UP001161497"/>
    </source>
</evidence>
<evidence type="ECO:0000313" key="1">
    <source>
        <dbReference type="EMBL" id="CAI9086285.1"/>
    </source>
</evidence>